<evidence type="ECO:0000256" key="7">
    <source>
        <dbReference type="ARBA" id="ARBA00023136"/>
    </source>
</evidence>
<evidence type="ECO:0000313" key="13">
    <source>
        <dbReference type="Proteomes" id="UP000050790"/>
    </source>
</evidence>
<organism evidence="13 14">
    <name type="scientific">Schistosoma margrebowiei</name>
    <dbReference type="NCBI Taxonomy" id="48269"/>
    <lineage>
        <taxon>Eukaryota</taxon>
        <taxon>Metazoa</taxon>
        <taxon>Spiralia</taxon>
        <taxon>Lophotrochozoa</taxon>
        <taxon>Platyhelminthes</taxon>
        <taxon>Trematoda</taxon>
        <taxon>Digenea</taxon>
        <taxon>Strigeidida</taxon>
        <taxon>Schistosomatoidea</taxon>
        <taxon>Schistosomatidae</taxon>
        <taxon>Schistosoma</taxon>
    </lineage>
</organism>
<dbReference type="PROSITE" id="PS50227">
    <property type="entry name" value="G_PROTEIN_RECEP_F2_3"/>
    <property type="match status" value="1"/>
</dbReference>
<evidence type="ECO:0000256" key="8">
    <source>
        <dbReference type="ARBA" id="ARBA00023170"/>
    </source>
</evidence>
<name>A0AA85AQZ5_9TREM</name>
<evidence type="ECO:0000259" key="11">
    <source>
        <dbReference type="PROSITE" id="PS50227"/>
    </source>
</evidence>
<protein>
    <recommendedName>
        <fullName evidence="15">G-protein coupled receptors family 2 profile 2 domain-containing protein</fullName>
    </recommendedName>
</protein>
<reference evidence="14" key="1">
    <citation type="submission" date="2023-11" db="UniProtKB">
        <authorList>
            <consortium name="WormBaseParasite"/>
        </authorList>
    </citation>
    <scope>IDENTIFICATION</scope>
</reference>
<keyword evidence="3" id="KW-1003">Cell membrane</keyword>
<proteinExistence type="inferred from homology"/>
<dbReference type="PROSITE" id="PS50261">
    <property type="entry name" value="G_PROTEIN_RECEP_F2_4"/>
    <property type="match status" value="1"/>
</dbReference>
<feature type="domain" description="G-protein coupled receptors family 2 profile 2" evidence="12">
    <location>
        <begin position="97"/>
        <end position="576"/>
    </location>
</feature>
<comment type="subcellular location">
    <subcellularLocation>
        <location evidence="1">Cell membrane</location>
        <topology evidence="1">Multi-pass membrane protein</topology>
    </subcellularLocation>
</comment>
<dbReference type="SUPFAM" id="SSF111418">
    <property type="entry name" value="Hormone receptor domain"/>
    <property type="match status" value="1"/>
</dbReference>
<dbReference type="InterPro" id="IPR001879">
    <property type="entry name" value="GPCR_2_extracellular_dom"/>
</dbReference>
<accession>A0AA85AQZ5</accession>
<dbReference type="GO" id="GO:0007188">
    <property type="term" value="P:adenylate cyclase-modulating G protein-coupled receptor signaling pathway"/>
    <property type="evidence" value="ECO:0007669"/>
    <property type="project" value="TreeGrafter"/>
</dbReference>
<evidence type="ECO:0000256" key="1">
    <source>
        <dbReference type="ARBA" id="ARBA00004651"/>
    </source>
</evidence>
<keyword evidence="5 10" id="KW-1133">Transmembrane helix</keyword>
<keyword evidence="9" id="KW-0807">Transducer</keyword>
<evidence type="ECO:0000256" key="2">
    <source>
        <dbReference type="ARBA" id="ARBA00005314"/>
    </source>
</evidence>
<evidence type="ECO:0008006" key="15">
    <source>
        <dbReference type="Google" id="ProtNLM"/>
    </source>
</evidence>
<feature type="transmembrane region" description="Helical" evidence="10">
    <location>
        <begin position="95"/>
        <end position="119"/>
    </location>
</feature>
<feature type="transmembrane region" description="Helical" evidence="10">
    <location>
        <begin position="246"/>
        <end position="273"/>
    </location>
</feature>
<keyword evidence="7 10" id="KW-0472">Membrane</keyword>
<dbReference type="GO" id="GO:0005886">
    <property type="term" value="C:plasma membrane"/>
    <property type="evidence" value="ECO:0007669"/>
    <property type="project" value="UniProtKB-SubCell"/>
</dbReference>
<evidence type="ECO:0000256" key="5">
    <source>
        <dbReference type="ARBA" id="ARBA00022989"/>
    </source>
</evidence>
<dbReference type="GO" id="GO:0007166">
    <property type="term" value="P:cell surface receptor signaling pathway"/>
    <property type="evidence" value="ECO:0007669"/>
    <property type="project" value="InterPro"/>
</dbReference>
<keyword evidence="8" id="KW-0675">Receptor</keyword>
<dbReference type="Gene3D" id="4.10.1240.10">
    <property type="entry name" value="GPCR, family 2, extracellular hormone receptor domain"/>
    <property type="match status" value="1"/>
</dbReference>
<dbReference type="AlphaFoldDB" id="A0AA85AQZ5"/>
<evidence type="ECO:0000256" key="6">
    <source>
        <dbReference type="ARBA" id="ARBA00023040"/>
    </source>
</evidence>
<dbReference type="Pfam" id="PF02793">
    <property type="entry name" value="HRM"/>
    <property type="match status" value="1"/>
</dbReference>
<feature type="transmembrane region" description="Helical" evidence="10">
    <location>
        <begin position="523"/>
        <end position="543"/>
    </location>
</feature>
<sequence>MDTNILLCSNSYKNKSDYFESMNMSYCQATLNSIHQCWPPTLAGQFAKLPCPSNVTDFHYNENDDSFRECLTNGSWAEFADYSACTIIYPLTDEFFIFLCFLIGYIISMISVISGIFILQYFRSLKCVRNNIHTHLMIAILLRASSWICLALINTTMLLHSQVVNNILTCLLAFGMIAVYSWMLIEGIHLMNILFLTFIVRRFRFTCYSIIGWGIPSALTCSWATAKSVKLGHIHLWTEPTTSDPEGILVVTSILITLAVNFFIMFITLFMLLTKLHRQPTGIVISRKTKSNRTIELQHQRSRGTCQLRLLSNNPITLSNKLTTITMTELERVNKSQIELQLNNNIGVQQETIKTIDDNNNNSIITTNTANTNSNNHNKINITAEVINLDTQTPIIPLKTILETTSTIKTEGDNMQLKTGKKMKMKFLKSSSKTSNASSYSAAASISSSVNSNVSGTQPIKSDIPITMEDKIMNNKHTNNCDKKLYKNSSINLWKTSKYFQRKSIDSSFLSSPAIRIKEIRKAIKAIIFLMPLLGFSQLIFLIPYSKEFGRVFDYINAIMLSTQGFWVALIYCFLNSEVQRVLRTRWRILCPTLKIQLSERIQQKQSFITNPILLSNDNYDIEHQP</sequence>
<evidence type="ECO:0000256" key="9">
    <source>
        <dbReference type="ARBA" id="ARBA00023224"/>
    </source>
</evidence>
<evidence type="ECO:0000256" key="10">
    <source>
        <dbReference type="SAM" id="Phobius"/>
    </source>
</evidence>
<feature type="transmembrane region" description="Helical" evidence="10">
    <location>
        <begin position="140"/>
        <end position="160"/>
    </location>
</feature>
<dbReference type="InterPro" id="IPR036445">
    <property type="entry name" value="GPCR_2_extracell_dom_sf"/>
</dbReference>
<evidence type="ECO:0000259" key="12">
    <source>
        <dbReference type="PROSITE" id="PS50261"/>
    </source>
</evidence>
<dbReference type="WBParaSite" id="SMRG1_95840.1">
    <property type="protein sequence ID" value="SMRG1_95840.1"/>
    <property type="gene ID" value="SMRG1_95840"/>
</dbReference>
<dbReference type="InterPro" id="IPR000832">
    <property type="entry name" value="GPCR_2_secretin-like"/>
</dbReference>
<evidence type="ECO:0000256" key="3">
    <source>
        <dbReference type="ARBA" id="ARBA00022475"/>
    </source>
</evidence>
<dbReference type="Proteomes" id="UP000050790">
    <property type="component" value="Unassembled WGS sequence"/>
</dbReference>
<evidence type="ECO:0000313" key="14">
    <source>
        <dbReference type="WBParaSite" id="SMRG1_95840.1"/>
    </source>
</evidence>
<dbReference type="PANTHER" id="PTHR45620">
    <property type="entry name" value="PDF RECEPTOR-LIKE PROTEIN-RELATED"/>
    <property type="match status" value="1"/>
</dbReference>
<dbReference type="Pfam" id="PF00002">
    <property type="entry name" value="7tm_2"/>
    <property type="match status" value="1"/>
</dbReference>
<dbReference type="PRINTS" id="PR00249">
    <property type="entry name" value="GPCRSECRETIN"/>
</dbReference>
<dbReference type="GO" id="GO:0008528">
    <property type="term" value="F:G protein-coupled peptide receptor activity"/>
    <property type="evidence" value="ECO:0007669"/>
    <property type="project" value="TreeGrafter"/>
</dbReference>
<keyword evidence="6" id="KW-0297">G-protein coupled receptor</keyword>
<dbReference type="InterPro" id="IPR017981">
    <property type="entry name" value="GPCR_2-like_7TM"/>
</dbReference>
<dbReference type="Gene3D" id="1.20.1070.10">
    <property type="entry name" value="Rhodopsin 7-helix transmembrane proteins"/>
    <property type="match status" value="2"/>
</dbReference>
<feature type="transmembrane region" description="Helical" evidence="10">
    <location>
        <begin position="555"/>
        <end position="575"/>
    </location>
</feature>
<comment type="similarity">
    <text evidence="2">Belongs to the G-protein coupled receptor 2 family.</text>
</comment>
<dbReference type="InterPro" id="IPR050332">
    <property type="entry name" value="GPCR_2"/>
</dbReference>
<dbReference type="SMART" id="SM00008">
    <property type="entry name" value="HormR"/>
    <property type="match status" value="1"/>
</dbReference>
<keyword evidence="4 10" id="KW-0812">Transmembrane</keyword>
<feature type="domain" description="G-protein coupled receptors family 2 profile 1" evidence="11">
    <location>
        <begin position="7"/>
        <end position="89"/>
    </location>
</feature>
<feature type="transmembrane region" description="Helical" evidence="10">
    <location>
        <begin position="205"/>
        <end position="226"/>
    </location>
</feature>
<evidence type="ECO:0000256" key="4">
    <source>
        <dbReference type="ARBA" id="ARBA00022692"/>
    </source>
</evidence>